<protein>
    <submittedName>
        <fullName evidence="2">Transmembrane protein, putative</fullName>
    </submittedName>
</protein>
<dbReference type="GeneID" id="7826939"/>
<dbReference type="InParanoid" id="I7M9Y7"/>
<feature type="transmembrane region" description="Helical" evidence="1">
    <location>
        <begin position="92"/>
        <end position="114"/>
    </location>
</feature>
<evidence type="ECO:0000313" key="2">
    <source>
        <dbReference type="EMBL" id="EAS03062.2"/>
    </source>
</evidence>
<reference evidence="3" key="1">
    <citation type="journal article" date="2006" name="PLoS Biol.">
        <title>Macronuclear genome sequence of the ciliate Tetrahymena thermophila, a model eukaryote.</title>
        <authorList>
            <person name="Eisen J.A."/>
            <person name="Coyne R.S."/>
            <person name="Wu M."/>
            <person name="Wu D."/>
            <person name="Thiagarajan M."/>
            <person name="Wortman J.R."/>
            <person name="Badger J.H."/>
            <person name="Ren Q."/>
            <person name="Amedeo P."/>
            <person name="Jones K.M."/>
            <person name="Tallon L.J."/>
            <person name="Delcher A.L."/>
            <person name="Salzberg S.L."/>
            <person name="Silva J.C."/>
            <person name="Haas B.J."/>
            <person name="Majoros W.H."/>
            <person name="Farzad M."/>
            <person name="Carlton J.M."/>
            <person name="Smith R.K. Jr."/>
            <person name="Garg J."/>
            <person name="Pearlman R.E."/>
            <person name="Karrer K.M."/>
            <person name="Sun L."/>
            <person name="Manning G."/>
            <person name="Elde N.C."/>
            <person name="Turkewitz A.P."/>
            <person name="Asai D.J."/>
            <person name="Wilkes D.E."/>
            <person name="Wang Y."/>
            <person name="Cai H."/>
            <person name="Collins K."/>
            <person name="Stewart B.A."/>
            <person name="Lee S.R."/>
            <person name="Wilamowska K."/>
            <person name="Weinberg Z."/>
            <person name="Ruzzo W.L."/>
            <person name="Wloga D."/>
            <person name="Gaertig J."/>
            <person name="Frankel J."/>
            <person name="Tsao C.-C."/>
            <person name="Gorovsky M.A."/>
            <person name="Keeling P.J."/>
            <person name="Waller R.F."/>
            <person name="Patron N.J."/>
            <person name="Cherry J.M."/>
            <person name="Stover N.A."/>
            <person name="Krieger C.J."/>
            <person name="del Toro C."/>
            <person name="Ryder H.F."/>
            <person name="Williamson S.C."/>
            <person name="Barbeau R.A."/>
            <person name="Hamilton E.P."/>
            <person name="Orias E."/>
        </authorList>
    </citation>
    <scope>NUCLEOTIDE SEQUENCE [LARGE SCALE GENOMIC DNA]</scope>
    <source>
        <strain evidence="3">SB210</strain>
    </source>
</reference>
<keyword evidence="1" id="KW-1133">Transmembrane helix</keyword>
<accession>I7M9Y7</accession>
<dbReference type="EMBL" id="GG662504">
    <property type="protein sequence ID" value="EAS03062.2"/>
    <property type="molecule type" value="Genomic_DNA"/>
</dbReference>
<evidence type="ECO:0000256" key="1">
    <source>
        <dbReference type="SAM" id="Phobius"/>
    </source>
</evidence>
<dbReference type="OrthoDB" id="297709at2759"/>
<keyword evidence="3" id="KW-1185">Reference proteome</keyword>
<sequence>MTKKEFSPEDFLTRAEKIQQLQFPASNKQRVIVLPNNEGLGFRKTCYKDDLVGRIDKKTFDETIIQANKICETTWTKKKCEEEAEYQKSLKVILYIAIFVSLISFILLIVLVYGNGDQNLLWASICLICVAGGLTLLVVIKSLFSQPTFIDLEQSILQQLNNYFEQQNNQTYEKRGLKWEVHEKFYWLTLHIK</sequence>
<evidence type="ECO:0000313" key="3">
    <source>
        <dbReference type="Proteomes" id="UP000009168"/>
    </source>
</evidence>
<dbReference type="Proteomes" id="UP000009168">
    <property type="component" value="Unassembled WGS sequence"/>
</dbReference>
<keyword evidence="1" id="KW-0472">Membrane</keyword>
<name>I7M9Y7_TETTS</name>
<organism evidence="2 3">
    <name type="scientific">Tetrahymena thermophila (strain SB210)</name>
    <dbReference type="NCBI Taxonomy" id="312017"/>
    <lineage>
        <taxon>Eukaryota</taxon>
        <taxon>Sar</taxon>
        <taxon>Alveolata</taxon>
        <taxon>Ciliophora</taxon>
        <taxon>Intramacronucleata</taxon>
        <taxon>Oligohymenophorea</taxon>
        <taxon>Hymenostomatida</taxon>
        <taxon>Tetrahymenina</taxon>
        <taxon>Tetrahymenidae</taxon>
        <taxon>Tetrahymena</taxon>
    </lineage>
</organism>
<dbReference type="KEGG" id="tet:TTHERM_00444450"/>
<dbReference type="AlphaFoldDB" id="I7M9Y7"/>
<feature type="transmembrane region" description="Helical" evidence="1">
    <location>
        <begin position="120"/>
        <end position="140"/>
    </location>
</feature>
<dbReference type="eggNOG" id="ENOG502SSA1">
    <property type="taxonomic scope" value="Eukaryota"/>
</dbReference>
<gene>
    <name evidence="2" type="ORF">TTHERM_00444450</name>
</gene>
<proteinExistence type="predicted"/>
<dbReference type="RefSeq" id="XP_001023307.2">
    <property type="nucleotide sequence ID" value="XM_001023307.2"/>
</dbReference>
<keyword evidence="1 2" id="KW-0812">Transmembrane</keyword>